<keyword evidence="6" id="KW-0902">Two-component regulatory system</keyword>
<dbReference type="SUPFAM" id="SSF47384">
    <property type="entry name" value="Homodimeric domain of signal transducing histidine kinase"/>
    <property type="match status" value="1"/>
</dbReference>
<keyword evidence="3" id="KW-0597">Phosphoprotein</keyword>
<dbReference type="GO" id="GO:0000155">
    <property type="term" value="F:phosphorelay sensor kinase activity"/>
    <property type="evidence" value="ECO:0007669"/>
    <property type="project" value="InterPro"/>
</dbReference>
<dbReference type="PRINTS" id="PR00344">
    <property type="entry name" value="BCTRLSENSOR"/>
</dbReference>
<dbReference type="InterPro" id="IPR007890">
    <property type="entry name" value="CHASE2"/>
</dbReference>
<dbReference type="InterPro" id="IPR005467">
    <property type="entry name" value="His_kinase_dom"/>
</dbReference>
<keyword evidence="7" id="KW-0812">Transmembrane</keyword>
<dbReference type="PANTHER" id="PTHR43711:SF26">
    <property type="entry name" value="SENSOR HISTIDINE KINASE RCSC"/>
    <property type="match status" value="1"/>
</dbReference>
<dbReference type="Pfam" id="PF05226">
    <property type="entry name" value="CHASE2"/>
    <property type="match status" value="1"/>
</dbReference>
<evidence type="ECO:0000256" key="1">
    <source>
        <dbReference type="ARBA" id="ARBA00000085"/>
    </source>
</evidence>
<dbReference type="InterPro" id="IPR050736">
    <property type="entry name" value="Sensor_HK_Regulatory"/>
</dbReference>
<sequence>MVAILVVSLRFADPEPLPTFRDAFFDFAQRLLPAGAEEPAENLVIVDIDERSLAALGQWPWPRDLLADLVGRIAAGKPSVLGINIIFSESDRLSPENLLKRFPLDAPLRESLAALPSNDSMLAAKLRTLPVVLAAATAGNEVPVAEGGAVQTPVLLRLGRQTGSELRRYPALLRNLQVLEDASAGVGVASLALSGDGVIRKLPVVMLVGDAILPSFAVEVLRIAKGAEAISVEIDGPGVTRVTLAETTIETAFPGHVWLRDRSAESFSRISAAALLADEVPLSRLQGRIVLLGSTGVGLGKSFITPGGELRAALDVQALFVENLVNESYLIRPHYAAVWEGIAAALCFALVIAFTSRLSGYVSLAAAFTGLVFLFAVSLYVFDRHATLLDPSYAALVLVLSYLVMLSLGIVEAQRLRRRSDEEREMALVLAEAANRSKTSFLANMSHELRTPLNAILGFSEMMKREILGPVSPPKYRDYVSDIHHMGQHLLSLVNDILEMSKVEAGESQITESEFPVREILEECMRTVKTAYQHRATRIVQESTPFSPLLWGDRRMFTQMVLNLLSNAVKYTPSGGQVKLTGKVGDDGAYRLSISDTGIGMSDKEVTEAFEPFRRVDHALASNLEGIGLGLPLTKAMIEMHGGKLEVASVKNHGTTATLVFPAERVRSPIERVSEEEKRYEESA</sequence>
<feature type="transmembrane region" description="Helical" evidence="7">
    <location>
        <begin position="335"/>
        <end position="354"/>
    </location>
</feature>
<dbReference type="SMART" id="SM01080">
    <property type="entry name" value="CHASE2"/>
    <property type="match status" value="1"/>
</dbReference>
<keyword evidence="4" id="KW-0808">Transferase</keyword>
<keyword evidence="7" id="KW-0472">Membrane</keyword>
<keyword evidence="7" id="KW-1133">Transmembrane helix</keyword>
<comment type="catalytic activity">
    <reaction evidence="1">
        <text>ATP + protein L-histidine = ADP + protein N-phospho-L-histidine.</text>
        <dbReference type="EC" id="2.7.13.3"/>
    </reaction>
</comment>
<accession>A0A967F0U1</accession>
<dbReference type="InterPro" id="IPR003661">
    <property type="entry name" value="HisK_dim/P_dom"/>
</dbReference>
<comment type="caution">
    <text evidence="9">The sequence shown here is derived from an EMBL/GenBank/DDBJ whole genome shotgun (WGS) entry which is preliminary data.</text>
</comment>
<dbReference type="PANTHER" id="PTHR43711">
    <property type="entry name" value="TWO-COMPONENT HISTIDINE KINASE"/>
    <property type="match status" value="1"/>
</dbReference>
<organism evidence="9 10">
    <name type="scientific">Pelagibius litoralis</name>
    <dbReference type="NCBI Taxonomy" id="374515"/>
    <lineage>
        <taxon>Bacteria</taxon>
        <taxon>Pseudomonadati</taxon>
        <taxon>Pseudomonadota</taxon>
        <taxon>Alphaproteobacteria</taxon>
        <taxon>Rhodospirillales</taxon>
        <taxon>Rhodovibrionaceae</taxon>
        <taxon>Pelagibius</taxon>
    </lineage>
</organism>
<evidence type="ECO:0000259" key="8">
    <source>
        <dbReference type="PROSITE" id="PS50109"/>
    </source>
</evidence>
<evidence type="ECO:0000256" key="6">
    <source>
        <dbReference type="ARBA" id="ARBA00023012"/>
    </source>
</evidence>
<keyword evidence="5" id="KW-0418">Kinase</keyword>
<dbReference type="EMBL" id="JAAQPH010000017">
    <property type="protein sequence ID" value="NIA70939.1"/>
    <property type="molecule type" value="Genomic_DNA"/>
</dbReference>
<evidence type="ECO:0000256" key="7">
    <source>
        <dbReference type="SAM" id="Phobius"/>
    </source>
</evidence>
<evidence type="ECO:0000256" key="4">
    <source>
        <dbReference type="ARBA" id="ARBA00022679"/>
    </source>
</evidence>
<dbReference type="InterPro" id="IPR036890">
    <property type="entry name" value="HATPase_C_sf"/>
</dbReference>
<feature type="domain" description="Histidine kinase" evidence="8">
    <location>
        <begin position="444"/>
        <end position="665"/>
    </location>
</feature>
<evidence type="ECO:0000256" key="3">
    <source>
        <dbReference type="ARBA" id="ARBA00022553"/>
    </source>
</evidence>
<dbReference type="SUPFAM" id="SSF55874">
    <property type="entry name" value="ATPase domain of HSP90 chaperone/DNA topoisomerase II/histidine kinase"/>
    <property type="match status" value="1"/>
</dbReference>
<reference evidence="9" key="1">
    <citation type="submission" date="2020-03" db="EMBL/GenBank/DDBJ databases">
        <title>Genome of Pelagibius litoralis DSM 21314T.</title>
        <authorList>
            <person name="Wang G."/>
        </authorList>
    </citation>
    <scope>NUCLEOTIDE SEQUENCE</scope>
    <source>
        <strain evidence="9">DSM 21314</strain>
    </source>
</reference>
<dbReference type="InterPro" id="IPR003594">
    <property type="entry name" value="HATPase_dom"/>
</dbReference>
<dbReference type="InterPro" id="IPR036097">
    <property type="entry name" value="HisK_dim/P_sf"/>
</dbReference>
<dbReference type="RefSeq" id="WP_167228053.1">
    <property type="nucleotide sequence ID" value="NZ_JAAQPH010000017.1"/>
</dbReference>
<name>A0A967F0U1_9PROT</name>
<dbReference type="Pfam" id="PF02518">
    <property type="entry name" value="HATPase_c"/>
    <property type="match status" value="1"/>
</dbReference>
<evidence type="ECO:0000256" key="5">
    <source>
        <dbReference type="ARBA" id="ARBA00022777"/>
    </source>
</evidence>
<dbReference type="Gene3D" id="3.30.565.10">
    <property type="entry name" value="Histidine kinase-like ATPase, C-terminal domain"/>
    <property type="match status" value="1"/>
</dbReference>
<dbReference type="Pfam" id="PF00512">
    <property type="entry name" value="HisKA"/>
    <property type="match status" value="1"/>
</dbReference>
<evidence type="ECO:0000313" key="9">
    <source>
        <dbReference type="EMBL" id="NIA70939.1"/>
    </source>
</evidence>
<keyword evidence="10" id="KW-1185">Reference proteome</keyword>
<protein>
    <recommendedName>
        <fullName evidence="2">histidine kinase</fullName>
        <ecNumber evidence="2">2.7.13.3</ecNumber>
    </recommendedName>
</protein>
<proteinExistence type="predicted"/>
<evidence type="ECO:0000313" key="10">
    <source>
        <dbReference type="Proteomes" id="UP000761264"/>
    </source>
</evidence>
<dbReference type="PROSITE" id="PS50109">
    <property type="entry name" value="HIS_KIN"/>
    <property type="match status" value="1"/>
</dbReference>
<dbReference type="InterPro" id="IPR004358">
    <property type="entry name" value="Sig_transdc_His_kin-like_C"/>
</dbReference>
<gene>
    <name evidence="9" type="ORF">HBA54_20265</name>
</gene>
<dbReference type="CDD" id="cd00082">
    <property type="entry name" value="HisKA"/>
    <property type="match status" value="1"/>
</dbReference>
<dbReference type="Gene3D" id="1.10.287.130">
    <property type="match status" value="1"/>
</dbReference>
<feature type="transmembrane region" description="Helical" evidence="7">
    <location>
        <begin position="361"/>
        <end position="381"/>
    </location>
</feature>
<dbReference type="CDD" id="cd00075">
    <property type="entry name" value="HATPase"/>
    <property type="match status" value="1"/>
</dbReference>
<feature type="transmembrane region" description="Helical" evidence="7">
    <location>
        <begin position="393"/>
        <end position="411"/>
    </location>
</feature>
<dbReference type="SMART" id="SM00388">
    <property type="entry name" value="HisKA"/>
    <property type="match status" value="1"/>
</dbReference>
<evidence type="ECO:0000256" key="2">
    <source>
        <dbReference type="ARBA" id="ARBA00012438"/>
    </source>
</evidence>
<dbReference type="AlphaFoldDB" id="A0A967F0U1"/>
<dbReference type="SMART" id="SM00387">
    <property type="entry name" value="HATPase_c"/>
    <property type="match status" value="1"/>
</dbReference>
<dbReference type="Proteomes" id="UP000761264">
    <property type="component" value="Unassembled WGS sequence"/>
</dbReference>
<dbReference type="EC" id="2.7.13.3" evidence="2"/>